<protein>
    <submittedName>
        <fullName evidence="1">Uncharacterized protein</fullName>
    </submittedName>
</protein>
<evidence type="ECO:0000313" key="1">
    <source>
        <dbReference type="EMBL" id="PIV63373.1"/>
    </source>
</evidence>
<gene>
    <name evidence="1" type="ORF">COS11_07770</name>
</gene>
<proteinExistence type="predicted"/>
<dbReference type="Pfam" id="PF13412">
    <property type="entry name" value="HTH_24"/>
    <property type="match status" value="1"/>
</dbReference>
<name>A0A2M7E6M9_9BACT</name>
<reference evidence="2" key="1">
    <citation type="submission" date="2017-09" db="EMBL/GenBank/DDBJ databases">
        <title>Depth-based differentiation of microbial function through sediment-hosted aquifers and enrichment of novel symbionts in the deep terrestrial subsurface.</title>
        <authorList>
            <person name="Probst A.J."/>
            <person name="Ladd B."/>
            <person name="Jarett J.K."/>
            <person name="Geller-Mcgrath D.E."/>
            <person name="Sieber C.M.K."/>
            <person name="Emerson J.B."/>
            <person name="Anantharaman K."/>
            <person name="Thomas B.C."/>
            <person name="Malmstrom R."/>
            <person name="Stieglmeier M."/>
            <person name="Klingl A."/>
            <person name="Woyke T."/>
            <person name="Ryan C.M."/>
            <person name="Banfield J.F."/>
        </authorList>
    </citation>
    <scope>NUCLEOTIDE SEQUENCE [LARGE SCALE GENOMIC DNA]</scope>
</reference>
<dbReference type="SUPFAM" id="SSF46785">
    <property type="entry name" value="Winged helix' DNA-binding domain"/>
    <property type="match status" value="1"/>
</dbReference>
<dbReference type="InterPro" id="IPR036390">
    <property type="entry name" value="WH_DNA-bd_sf"/>
</dbReference>
<dbReference type="Gene3D" id="1.10.10.10">
    <property type="entry name" value="Winged helix-like DNA-binding domain superfamily/Winged helix DNA-binding domain"/>
    <property type="match status" value="1"/>
</dbReference>
<sequence>MIGEKEFKVINEVRRGSVITQREISQKTGFSLGLTNILLKKLIQKGYIKITKPNRRSLQYFLTPRGIAEVAERSYQYFFRTIRSLKEIKGKIQSLLLSEYEKGRRNFVVLGDGELADLTEIALRDLGKKDITYSKHPHLLPSSPLPPGERIRGEGIGKERGKDALFLLADSKQRIKDNKVSSLDILKEIANFL</sequence>
<dbReference type="Proteomes" id="UP000228886">
    <property type="component" value="Unassembled WGS sequence"/>
</dbReference>
<dbReference type="EMBL" id="PETL01000372">
    <property type="protein sequence ID" value="PIV63373.1"/>
    <property type="molecule type" value="Genomic_DNA"/>
</dbReference>
<dbReference type="InterPro" id="IPR036388">
    <property type="entry name" value="WH-like_DNA-bd_sf"/>
</dbReference>
<dbReference type="AlphaFoldDB" id="A0A2M7E6M9"/>
<evidence type="ECO:0000313" key="2">
    <source>
        <dbReference type="Proteomes" id="UP000228886"/>
    </source>
</evidence>
<accession>A0A2M7E6M9</accession>
<comment type="caution">
    <text evidence="1">The sequence shown here is derived from an EMBL/GenBank/DDBJ whole genome shotgun (WGS) entry which is preliminary data.</text>
</comment>
<organism evidence="1 2">
    <name type="scientific">bacterium (Candidatus Ratteibacteria) CG01_land_8_20_14_3_00_40_19</name>
    <dbReference type="NCBI Taxonomy" id="2014290"/>
    <lineage>
        <taxon>Bacteria</taxon>
        <taxon>Candidatus Ratteibacteria</taxon>
    </lineage>
</organism>